<gene>
    <name evidence="1" type="ORF">LMK00_01825</name>
</gene>
<protein>
    <submittedName>
        <fullName evidence="1">Uncharacterized protein</fullName>
    </submittedName>
</protein>
<accession>A0A9Q9D726</accession>
<name>A0A9Q9D726_9LACT</name>
<organism evidence="1 2">
    <name type="scientific">Lactococcus formosensis</name>
    <dbReference type="NCBI Taxonomy" id="1281486"/>
    <lineage>
        <taxon>Bacteria</taxon>
        <taxon>Bacillati</taxon>
        <taxon>Bacillota</taxon>
        <taxon>Bacilli</taxon>
        <taxon>Lactobacillales</taxon>
        <taxon>Streptococcaceae</taxon>
        <taxon>Lactococcus</taxon>
    </lineage>
</organism>
<dbReference type="Proteomes" id="UP001056730">
    <property type="component" value="Chromosome"/>
</dbReference>
<dbReference type="AlphaFoldDB" id="A0A9Q9D726"/>
<dbReference type="EMBL" id="CP086395">
    <property type="protein sequence ID" value="USJ20755.1"/>
    <property type="molecule type" value="Genomic_DNA"/>
</dbReference>
<evidence type="ECO:0000313" key="1">
    <source>
        <dbReference type="EMBL" id="USJ20755.1"/>
    </source>
</evidence>
<proteinExistence type="predicted"/>
<dbReference type="KEGG" id="lfo:LMK00_01825"/>
<dbReference type="RefSeq" id="WP_252175585.1">
    <property type="nucleotide sequence ID" value="NZ_CP086395.1"/>
</dbReference>
<reference evidence="1" key="1">
    <citation type="journal article" date="2022" name="Front. Microbiol.">
        <title>Feed Insects as a Reservoir of Granadaene-Producing Lactococci.</title>
        <authorList>
            <person name="Neuzil-Bunesova V."/>
            <person name="Ramirez Garcia A."/>
            <person name="Modrackova N."/>
            <person name="Makovska M."/>
            <person name="Sabolova M."/>
            <person name="Sproer C."/>
            <person name="Bunk B."/>
            <person name="Blom J."/>
            <person name="Schwab C."/>
        </authorList>
    </citation>
    <scope>NUCLEOTIDE SEQUENCE</scope>
    <source>
        <strain evidence="1">I4/6O</strain>
    </source>
</reference>
<sequence>MIDLQSFLVDKISHRFRELRENIPPDLISYGQKSAIYKIEKGEVPKSGNFISDSLLEDYVGYFKMSREELIFGNSEDFEQAIDYILMELLFPVIAEFIDYQDLPYSTYKHGNYPSLKTQRAVIELLHIFADFARWYGLRKGNTEYDKDEFVDYFTMMDIVLILCKNNFGRIFKEKIIQDIFNDSDEKFHFNRINKKLDLCLSTYFPDIFVPETIEKLRNNSIFKLGFIVKTLVSDFLVDLPESYLEEIPIEYNIPPLRIWEIPRTLEAEKLVKQKQEEYFANKVPYEELYKGIEGAVLKHEQGKVGLEKRKLDDFIDSLTNMPSEFSEIHALDHGRWKIPGILTSNSQASNEFQKFMNNATLDMINHLIAVQNHFINCIKREELANFL</sequence>
<evidence type="ECO:0000313" key="2">
    <source>
        <dbReference type="Proteomes" id="UP001056730"/>
    </source>
</evidence>